<dbReference type="InterPro" id="IPR036259">
    <property type="entry name" value="MFS_trans_sf"/>
</dbReference>
<feature type="transmembrane region" description="Helical" evidence="8">
    <location>
        <begin position="263"/>
        <end position="283"/>
    </location>
</feature>
<dbReference type="Proteomes" id="UP000027192">
    <property type="component" value="Unassembled WGS sequence"/>
</dbReference>
<evidence type="ECO:0000256" key="7">
    <source>
        <dbReference type="ARBA" id="ARBA00023136"/>
    </source>
</evidence>
<dbReference type="InterPro" id="IPR026032">
    <property type="entry name" value="HcaT-like"/>
</dbReference>
<proteinExistence type="predicted"/>
<keyword evidence="6 8" id="KW-1133">Transmembrane helix</keyword>
<evidence type="ECO:0000256" key="6">
    <source>
        <dbReference type="ARBA" id="ARBA00022989"/>
    </source>
</evidence>
<feature type="transmembrane region" description="Helical" evidence="8">
    <location>
        <begin position="206"/>
        <end position="226"/>
    </location>
</feature>
<evidence type="ECO:0000256" key="5">
    <source>
        <dbReference type="ARBA" id="ARBA00022692"/>
    </source>
</evidence>
<dbReference type="EMBL" id="JMIB01000016">
    <property type="protein sequence ID" value="KDM91964.1"/>
    <property type="molecule type" value="Genomic_DNA"/>
</dbReference>
<dbReference type="GO" id="GO:0005886">
    <property type="term" value="C:plasma membrane"/>
    <property type="evidence" value="ECO:0007669"/>
    <property type="project" value="UniProtKB-SubCell"/>
</dbReference>
<organism evidence="10 11">
    <name type="scientific">Photobacterium galatheae</name>
    <dbReference type="NCBI Taxonomy" id="1654360"/>
    <lineage>
        <taxon>Bacteria</taxon>
        <taxon>Pseudomonadati</taxon>
        <taxon>Pseudomonadota</taxon>
        <taxon>Gammaproteobacteria</taxon>
        <taxon>Vibrionales</taxon>
        <taxon>Vibrionaceae</taxon>
        <taxon>Photobacterium</taxon>
    </lineage>
</organism>
<keyword evidence="2" id="KW-0813">Transport</keyword>
<evidence type="ECO:0000256" key="1">
    <source>
        <dbReference type="ARBA" id="ARBA00004429"/>
    </source>
</evidence>
<feature type="transmembrane region" description="Helical" evidence="8">
    <location>
        <begin position="42"/>
        <end position="61"/>
    </location>
</feature>
<dbReference type="PANTHER" id="PTHR23522">
    <property type="entry name" value="BLL5896 PROTEIN"/>
    <property type="match status" value="1"/>
</dbReference>
<feature type="transmembrane region" description="Helical" evidence="8">
    <location>
        <begin position="96"/>
        <end position="115"/>
    </location>
</feature>
<evidence type="ECO:0000256" key="4">
    <source>
        <dbReference type="ARBA" id="ARBA00022519"/>
    </source>
</evidence>
<evidence type="ECO:0000313" key="11">
    <source>
        <dbReference type="Proteomes" id="UP000027192"/>
    </source>
</evidence>
<dbReference type="AlphaFoldDB" id="A0A066RNM0"/>
<dbReference type="PIRSF" id="PIRSF004925">
    <property type="entry name" value="HcaT"/>
    <property type="match status" value="1"/>
</dbReference>
<dbReference type="NCBIfam" id="NF037955">
    <property type="entry name" value="mfs"/>
    <property type="match status" value="1"/>
</dbReference>
<dbReference type="PANTHER" id="PTHR23522:SF10">
    <property type="entry name" value="3-PHENYLPROPIONIC ACID TRANSPORTER-RELATED"/>
    <property type="match status" value="1"/>
</dbReference>
<feature type="transmembrane region" description="Helical" evidence="8">
    <location>
        <begin position="238"/>
        <end position="256"/>
    </location>
</feature>
<protein>
    <submittedName>
        <fullName evidence="10">MFS transporter</fullName>
    </submittedName>
</protein>
<dbReference type="GO" id="GO:0030395">
    <property type="term" value="F:lactose binding"/>
    <property type="evidence" value="ECO:0007669"/>
    <property type="project" value="TreeGrafter"/>
</dbReference>
<keyword evidence="4" id="KW-0997">Cell inner membrane</keyword>
<feature type="transmembrane region" description="Helical" evidence="8">
    <location>
        <begin position="73"/>
        <end position="90"/>
    </location>
</feature>
<evidence type="ECO:0000313" key="10">
    <source>
        <dbReference type="EMBL" id="KDM91964.1"/>
    </source>
</evidence>
<keyword evidence="5 8" id="KW-0812">Transmembrane</keyword>
<feature type="transmembrane region" description="Helical" evidence="8">
    <location>
        <begin position="326"/>
        <end position="346"/>
    </location>
</feature>
<dbReference type="SUPFAM" id="SSF103473">
    <property type="entry name" value="MFS general substrate transporter"/>
    <property type="match status" value="1"/>
</dbReference>
<comment type="subcellular location">
    <subcellularLocation>
        <location evidence="1">Cell inner membrane</location>
        <topology evidence="1">Multi-pass membrane protein</topology>
    </subcellularLocation>
</comment>
<dbReference type="Pfam" id="PF12832">
    <property type="entry name" value="MFS_1_like"/>
    <property type="match status" value="1"/>
</dbReference>
<feature type="transmembrane region" description="Helical" evidence="8">
    <location>
        <begin position="295"/>
        <end position="314"/>
    </location>
</feature>
<evidence type="ECO:0000259" key="9">
    <source>
        <dbReference type="Pfam" id="PF12832"/>
    </source>
</evidence>
<dbReference type="NCBIfam" id="NF008346">
    <property type="entry name" value="PRK11128.1"/>
    <property type="match status" value="1"/>
</dbReference>
<reference evidence="10 11" key="1">
    <citation type="submission" date="2014-04" db="EMBL/GenBank/DDBJ databases">
        <title>Draft genome sequence of Photobacterium halotolerans S2753: a solonamide, ngercheumicin and holomycin producer.</title>
        <authorList>
            <person name="Machado H.R."/>
            <person name="Gram L."/>
        </authorList>
    </citation>
    <scope>NUCLEOTIDE SEQUENCE [LARGE SCALE GENOMIC DNA]</scope>
    <source>
        <strain evidence="10 11">S2753</strain>
    </source>
</reference>
<feature type="domain" description="Major facilitator superfamily associated" evidence="9">
    <location>
        <begin position="15"/>
        <end position="362"/>
    </location>
</feature>
<dbReference type="STRING" id="1654360.EA58_08585"/>
<evidence type="ECO:0000256" key="3">
    <source>
        <dbReference type="ARBA" id="ARBA00022475"/>
    </source>
</evidence>
<feature type="transmembrane region" description="Helical" evidence="8">
    <location>
        <begin position="12"/>
        <end position="30"/>
    </location>
</feature>
<sequence length="390" mass="42525">MLRSSPFGWTAQYMFGFYFNYGVYLPFWAVWLDALGIPAGDIGLLLGLGLGVRCFANMVLTPRVHRVEHLLPALRWLALFSLICCAAFVMVSGNLIALTAVIVLFNLLVGPVIPLSDSLANYYAKQGHLDYGRTRLWGSIAFIVGSTIAGLAAAELGSQVIPWVAMLGLGAALLLSLRQPTVLPAEAETQRMARPPLMGFLRDRRVLRFLLIVALLQGSHAAYYSFSAMYWKSIGYSEAISGYLWSFSVMAEIAVFAMSKRLFAGWSVAAMFRLAAAGVLLRWGLTATMTDLPMLVLTQALHGVTFAAAHLAAIRYIQHAESHQMVALQALYNALPLGAVMAALTTLSGWGYGWWGADVFWLMALMGLPVLLMKIDETPAEDAVPAREAV</sequence>
<keyword evidence="7 8" id="KW-0472">Membrane</keyword>
<dbReference type="RefSeq" id="WP_036751283.1">
    <property type="nucleotide sequence ID" value="NZ_JAGSGC010000020.1"/>
</dbReference>
<feature type="transmembrane region" description="Helical" evidence="8">
    <location>
        <begin position="136"/>
        <end position="154"/>
    </location>
</feature>
<keyword evidence="3" id="KW-1003">Cell membrane</keyword>
<accession>A0A066RNM0</accession>
<gene>
    <name evidence="10" type="ORF">EA58_08585</name>
</gene>
<feature type="transmembrane region" description="Helical" evidence="8">
    <location>
        <begin position="160"/>
        <end position="177"/>
    </location>
</feature>
<evidence type="ECO:0000256" key="2">
    <source>
        <dbReference type="ARBA" id="ARBA00022448"/>
    </source>
</evidence>
<dbReference type="GO" id="GO:0015528">
    <property type="term" value="F:lactose:proton symporter activity"/>
    <property type="evidence" value="ECO:0007669"/>
    <property type="project" value="TreeGrafter"/>
</dbReference>
<comment type="caution">
    <text evidence="10">The sequence shown here is derived from an EMBL/GenBank/DDBJ whole genome shotgun (WGS) entry which is preliminary data.</text>
</comment>
<name>A0A066RNM0_9GAMM</name>
<keyword evidence="11" id="KW-1185">Reference proteome</keyword>
<dbReference type="Gene3D" id="1.20.1250.20">
    <property type="entry name" value="MFS general substrate transporter like domains"/>
    <property type="match status" value="2"/>
</dbReference>
<dbReference type="OrthoDB" id="9150135at2"/>
<dbReference type="InterPro" id="IPR024989">
    <property type="entry name" value="MFS_assoc_dom"/>
</dbReference>
<evidence type="ECO:0000256" key="8">
    <source>
        <dbReference type="SAM" id="Phobius"/>
    </source>
</evidence>